<organism evidence="1 2">
    <name type="scientific">Amnibacterium kyonggiense</name>
    <dbReference type="NCBI Taxonomy" id="595671"/>
    <lineage>
        <taxon>Bacteria</taxon>
        <taxon>Bacillati</taxon>
        <taxon>Actinomycetota</taxon>
        <taxon>Actinomycetes</taxon>
        <taxon>Micrococcales</taxon>
        <taxon>Microbacteriaceae</taxon>
        <taxon>Amnibacterium</taxon>
    </lineage>
</organism>
<accession>A0A4R7FPQ2</accession>
<gene>
    <name evidence="1" type="ORF">CLV52_0270</name>
</gene>
<sequence length="253" mass="28006">MVQIRGGTERRVWVVPRDEAMFGWFRIVRIADVQAVRWVLGALNGTDRPVSTRRAQEWVVRMEAAGLVERVQLGGRGGSLVFGTYAATGQGRPGLYRQTTRHEVAVAATSARYAAAGYSWRRDDKPDYAGGHQADGVAESQDWAELIEVELTGKRLPRYAQIFTAFRRRFDAGEMDQVTYICSDEAAQTVRAATNELPVGRTIAPQVQIQPVFDPLGHWADDALPSWMLTARNRAADDATSRSGGPRPSVTLF</sequence>
<evidence type="ECO:0000313" key="2">
    <source>
        <dbReference type="Proteomes" id="UP000295344"/>
    </source>
</evidence>
<dbReference type="RefSeq" id="WP_133764150.1">
    <property type="nucleotide sequence ID" value="NZ_BAAARP010000001.1"/>
</dbReference>
<dbReference type="OrthoDB" id="5072522at2"/>
<dbReference type="EMBL" id="SOAM01000001">
    <property type="protein sequence ID" value="TDS79730.1"/>
    <property type="molecule type" value="Genomic_DNA"/>
</dbReference>
<name>A0A4R7FPQ2_9MICO</name>
<proteinExistence type="predicted"/>
<evidence type="ECO:0008006" key="3">
    <source>
        <dbReference type="Google" id="ProtNLM"/>
    </source>
</evidence>
<protein>
    <recommendedName>
        <fullName evidence="3">Protein involved in plasmid replication-relaxation</fullName>
    </recommendedName>
</protein>
<evidence type="ECO:0000313" key="1">
    <source>
        <dbReference type="EMBL" id="TDS79730.1"/>
    </source>
</evidence>
<dbReference type="Proteomes" id="UP000295344">
    <property type="component" value="Unassembled WGS sequence"/>
</dbReference>
<reference evidence="1 2" key="1">
    <citation type="submission" date="2019-03" db="EMBL/GenBank/DDBJ databases">
        <title>Genomic Encyclopedia of Archaeal and Bacterial Type Strains, Phase II (KMG-II): from individual species to whole genera.</title>
        <authorList>
            <person name="Goeker M."/>
        </authorList>
    </citation>
    <scope>NUCLEOTIDE SEQUENCE [LARGE SCALE GENOMIC DNA]</scope>
    <source>
        <strain evidence="1 2">DSM 24782</strain>
    </source>
</reference>
<comment type="caution">
    <text evidence="1">The sequence shown here is derived from an EMBL/GenBank/DDBJ whole genome shotgun (WGS) entry which is preliminary data.</text>
</comment>
<keyword evidence="2" id="KW-1185">Reference proteome</keyword>
<dbReference type="AlphaFoldDB" id="A0A4R7FPQ2"/>